<accession>A0A803PGZ2</accession>
<dbReference type="Gramene" id="evm.model.04.294">
    <property type="protein sequence ID" value="cds.evm.model.04.294"/>
    <property type="gene ID" value="evm.TU.04.294"/>
</dbReference>
<reference evidence="3" key="2">
    <citation type="submission" date="2021-03" db="UniProtKB">
        <authorList>
            <consortium name="EnsemblPlants"/>
        </authorList>
    </citation>
    <scope>IDENTIFICATION</scope>
</reference>
<dbReference type="InterPro" id="IPR026960">
    <property type="entry name" value="RVT-Znf"/>
</dbReference>
<dbReference type="InterPro" id="IPR044730">
    <property type="entry name" value="RNase_H-like_dom_plant"/>
</dbReference>
<evidence type="ECO:0000259" key="2">
    <source>
        <dbReference type="Pfam" id="PF13966"/>
    </source>
</evidence>
<name>A0A803PGZ2_CANSA</name>
<dbReference type="InterPro" id="IPR012337">
    <property type="entry name" value="RNaseH-like_sf"/>
</dbReference>
<evidence type="ECO:0000313" key="3">
    <source>
        <dbReference type="EnsemblPlants" id="cds.evm.model.04.294"/>
    </source>
</evidence>
<proteinExistence type="predicted"/>
<evidence type="ECO:0000313" key="4">
    <source>
        <dbReference type="Proteomes" id="UP000596661"/>
    </source>
</evidence>
<keyword evidence="4" id="KW-1185">Reference proteome</keyword>
<feature type="domain" description="RNase H type-1" evidence="1">
    <location>
        <begin position="344"/>
        <end position="464"/>
    </location>
</feature>
<organism evidence="3 4">
    <name type="scientific">Cannabis sativa</name>
    <name type="common">Hemp</name>
    <name type="synonym">Marijuana</name>
    <dbReference type="NCBI Taxonomy" id="3483"/>
    <lineage>
        <taxon>Eukaryota</taxon>
        <taxon>Viridiplantae</taxon>
        <taxon>Streptophyta</taxon>
        <taxon>Embryophyta</taxon>
        <taxon>Tracheophyta</taxon>
        <taxon>Spermatophyta</taxon>
        <taxon>Magnoliopsida</taxon>
        <taxon>eudicotyledons</taxon>
        <taxon>Gunneridae</taxon>
        <taxon>Pentapetalae</taxon>
        <taxon>rosids</taxon>
        <taxon>fabids</taxon>
        <taxon>Rosales</taxon>
        <taxon>Cannabaceae</taxon>
        <taxon>Cannabis</taxon>
    </lineage>
</organism>
<dbReference type="Gene3D" id="3.30.420.10">
    <property type="entry name" value="Ribonuclease H-like superfamily/Ribonuclease H"/>
    <property type="match status" value="1"/>
</dbReference>
<dbReference type="EMBL" id="UZAU01000358">
    <property type="status" value="NOT_ANNOTATED_CDS"/>
    <property type="molecule type" value="Genomic_DNA"/>
</dbReference>
<evidence type="ECO:0008006" key="5">
    <source>
        <dbReference type="Google" id="ProtNLM"/>
    </source>
</evidence>
<sequence length="479" mass="54443">MNWDRMCASKDQEGMGFCHLHEFNIALLGKQAWRLHTHTDSLVSKLYKARYYPRGSFITAELGNNPSFIWRSILEAKYLITKGGRPLIGSGENVSIMNDPWLPDEDNPHVTSSHPTLIDQKVSCLLEMNDKRWDVEVIVDLFNNRDKELIYKIPISATNVTDSWYWSKEVSRIYSVKSAYKLIQDLKPSSSSDFWRALWALKCPPKVKDMLWRSVSNCLPTYGSLVQRHVRISSTCPRCSRSVETIIHCLVTCSFATACWRLVGLYGDSPGDVSFGSWLQDHFNNWDLRERQMGLCSAGLFGKIVTTRCGMGKPSRSKMLLHLLMSGEGDEQWGAPEVNKLKINVDAATFTDRNKYGYSWVLRDSGGHVLQARTESWNGCVNPTLAEAFGVKEVLSWIKESKLSHVTVESDSLITVQAFWSSVNTNSPFGCCIAECKRIILDLNHVYLRFVKRSANRVAHGLARVSWLYVKRSYSEDTV</sequence>
<dbReference type="SUPFAM" id="SSF53098">
    <property type="entry name" value="Ribonuclease H-like"/>
    <property type="match status" value="1"/>
</dbReference>
<dbReference type="GO" id="GO:0004523">
    <property type="term" value="F:RNA-DNA hybrid ribonuclease activity"/>
    <property type="evidence" value="ECO:0007669"/>
    <property type="project" value="InterPro"/>
</dbReference>
<dbReference type="CDD" id="cd06222">
    <property type="entry name" value="RNase_H_like"/>
    <property type="match status" value="1"/>
</dbReference>
<dbReference type="PANTHER" id="PTHR47074">
    <property type="entry name" value="BNAC02G40300D PROTEIN"/>
    <property type="match status" value="1"/>
</dbReference>
<evidence type="ECO:0000259" key="1">
    <source>
        <dbReference type="Pfam" id="PF13456"/>
    </source>
</evidence>
<reference evidence="3" key="1">
    <citation type="submission" date="2018-11" db="EMBL/GenBank/DDBJ databases">
        <authorList>
            <person name="Grassa J C."/>
        </authorList>
    </citation>
    <scope>NUCLEOTIDE SEQUENCE [LARGE SCALE GENOMIC DNA]</scope>
</reference>
<dbReference type="EnsemblPlants" id="evm.model.04.294">
    <property type="protein sequence ID" value="cds.evm.model.04.294"/>
    <property type="gene ID" value="evm.TU.04.294"/>
</dbReference>
<feature type="domain" description="Reverse transcriptase zinc-binding" evidence="2">
    <location>
        <begin position="174"/>
        <end position="260"/>
    </location>
</feature>
<dbReference type="Pfam" id="PF13456">
    <property type="entry name" value="RVT_3"/>
    <property type="match status" value="1"/>
</dbReference>
<dbReference type="OMA" id="CCIAECK"/>
<dbReference type="Proteomes" id="UP000596661">
    <property type="component" value="Chromosome 4"/>
</dbReference>
<dbReference type="GO" id="GO:0003676">
    <property type="term" value="F:nucleic acid binding"/>
    <property type="evidence" value="ECO:0007669"/>
    <property type="project" value="InterPro"/>
</dbReference>
<dbReference type="PANTHER" id="PTHR47074:SF11">
    <property type="entry name" value="REVERSE TRANSCRIPTASE-LIKE PROTEIN"/>
    <property type="match status" value="1"/>
</dbReference>
<protein>
    <recommendedName>
        <fullName evidence="5">RNase H type-1 domain-containing protein</fullName>
    </recommendedName>
</protein>
<dbReference type="InterPro" id="IPR036397">
    <property type="entry name" value="RNaseH_sf"/>
</dbReference>
<dbReference type="InterPro" id="IPR052929">
    <property type="entry name" value="RNase_H-like_EbsB-rel"/>
</dbReference>
<dbReference type="InterPro" id="IPR002156">
    <property type="entry name" value="RNaseH_domain"/>
</dbReference>
<dbReference type="Pfam" id="PF13966">
    <property type="entry name" value="zf-RVT"/>
    <property type="match status" value="1"/>
</dbReference>
<dbReference type="AlphaFoldDB" id="A0A803PGZ2"/>